<gene>
    <name evidence="2" type="ORF">FPZ43_04525</name>
</gene>
<reference evidence="2 3" key="1">
    <citation type="submission" date="2019-07" db="EMBL/GenBank/DDBJ databases">
        <authorList>
            <person name="Kim J."/>
        </authorList>
    </citation>
    <scope>NUCLEOTIDE SEQUENCE [LARGE SCALE GENOMIC DNA]</scope>
    <source>
        <strain evidence="3">dk17</strain>
    </source>
</reference>
<dbReference type="Proteomes" id="UP000320042">
    <property type="component" value="Unassembled WGS sequence"/>
</dbReference>
<proteinExistence type="predicted"/>
<feature type="compositionally biased region" description="Basic and acidic residues" evidence="1">
    <location>
        <begin position="116"/>
        <end position="127"/>
    </location>
</feature>
<dbReference type="EMBL" id="VOEJ01000002">
    <property type="protein sequence ID" value="TWR30214.1"/>
    <property type="molecule type" value="Genomic_DNA"/>
</dbReference>
<name>A0A563UFS7_9SPHI</name>
<evidence type="ECO:0000313" key="2">
    <source>
        <dbReference type="EMBL" id="TWR30214.1"/>
    </source>
</evidence>
<sequence length="366" mass="40002">MSKISYIKSTIMTFEEFFAKKKIDLAALQVGQPGLFWEFKSHFEQMGEKSFDHTKKYWFNKLRLQYHLASEVKTDKVHIENQIAEQTIAESLGETVAAPSVGFKPRFKAAITNSKPEVESSEAKVESQETGSPQLEVGSETPAPKPAGFKPRFNKAMTAPKPEVENPQTEVESAKSENSATETPTSKPAGFKPRFNIKTAAPKTEVESADSEGENSKPEVKSVDAEKTDEPTSETTAPKPAGFKPRFNMKMASPKSDVEGEKPEVNSAAAEDKSPKTDEPEVGEQVSKPAGFKPRFNMKMAPKPSGIENAEELGAKAAEPANNPDEIANEVKPDVQQAPEEGKPADAPITKPAGFKPRFKPKPPQE</sequence>
<keyword evidence="3" id="KW-1185">Reference proteome</keyword>
<feature type="compositionally biased region" description="Basic and acidic residues" evidence="1">
    <location>
        <begin position="214"/>
        <end position="230"/>
    </location>
</feature>
<dbReference type="OrthoDB" id="853871at2"/>
<feature type="region of interest" description="Disordered" evidence="1">
    <location>
        <begin position="112"/>
        <end position="366"/>
    </location>
</feature>
<dbReference type="RefSeq" id="WP_146380674.1">
    <property type="nucleotide sequence ID" value="NZ_VOEJ01000002.1"/>
</dbReference>
<feature type="compositionally biased region" description="Polar residues" evidence="1">
    <location>
        <begin position="166"/>
        <end position="186"/>
    </location>
</feature>
<feature type="compositionally biased region" description="Basic residues" evidence="1">
    <location>
        <begin position="357"/>
        <end position="366"/>
    </location>
</feature>
<protein>
    <submittedName>
        <fullName evidence="2">Uncharacterized protein</fullName>
    </submittedName>
</protein>
<accession>A0A563UFS7</accession>
<comment type="caution">
    <text evidence="2">The sequence shown here is derived from an EMBL/GenBank/DDBJ whole genome shotgun (WGS) entry which is preliminary data.</text>
</comment>
<evidence type="ECO:0000313" key="3">
    <source>
        <dbReference type="Proteomes" id="UP000320042"/>
    </source>
</evidence>
<dbReference type="AlphaFoldDB" id="A0A563UFS7"/>
<evidence type="ECO:0000256" key="1">
    <source>
        <dbReference type="SAM" id="MobiDB-lite"/>
    </source>
</evidence>
<feature type="compositionally biased region" description="Basic and acidic residues" evidence="1">
    <location>
        <begin position="256"/>
        <end position="279"/>
    </location>
</feature>
<organism evidence="2 3">
    <name type="scientific">Mucilaginibacter pallidiroseus</name>
    <dbReference type="NCBI Taxonomy" id="2599295"/>
    <lineage>
        <taxon>Bacteria</taxon>
        <taxon>Pseudomonadati</taxon>
        <taxon>Bacteroidota</taxon>
        <taxon>Sphingobacteriia</taxon>
        <taxon>Sphingobacteriales</taxon>
        <taxon>Sphingobacteriaceae</taxon>
        <taxon>Mucilaginibacter</taxon>
    </lineage>
</organism>